<evidence type="ECO:0000313" key="4">
    <source>
        <dbReference type="Proteomes" id="UP000016534"/>
    </source>
</evidence>
<dbReference type="InterPro" id="IPR052710">
    <property type="entry name" value="CAAX_protease"/>
</dbReference>
<feature type="transmembrane region" description="Helical" evidence="1">
    <location>
        <begin position="21"/>
        <end position="43"/>
    </location>
</feature>
<proteinExistence type="predicted"/>
<dbReference type="InterPro" id="IPR003675">
    <property type="entry name" value="Rce1/LyrA-like_dom"/>
</dbReference>
<dbReference type="PANTHER" id="PTHR36435:SF1">
    <property type="entry name" value="CAAX AMINO TERMINAL PROTEASE FAMILY PROTEIN"/>
    <property type="match status" value="1"/>
</dbReference>
<evidence type="ECO:0000313" key="3">
    <source>
        <dbReference type="EMBL" id="ERG62438.1"/>
    </source>
</evidence>
<reference evidence="3" key="1">
    <citation type="journal article" date="2012" name="J. Bacteriol.">
        <title>Genome sequences of type strains of seven species of the marine bacterium Pseudoalteromonas.</title>
        <authorList>
            <person name="Xie B.B."/>
            <person name="Shu Y.L."/>
            <person name="Qin Q.L."/>
            <person name="Rong J.C."/>
            <person name="Zhang X.Y."/>
            <person name="Chen X.L."/>
            <person name="Shi M."/>
            <person name="He H.L."/>
            <person name="Zhou B.C."/>
            <person name="Zhang Y.Z."/>
        </authorList>
    </citation>
    <scope>NUCLEOTIDE SEQUENCE [LARGE SCALE GENOMIC DNA]</scope>
    <source>
        <strain evidence="3">NCIMB 2128</strain>
    </source>
</reference>
<accession>A0ABN0NMA1</accession>
<feature type="transmembrane region" description="Helical" evidence="1">
    <location>
        <begin position="202"/>
        <end position="219"/>
    </location>
</feature>
<evidence type="ECO:0000259" key="2">
    <source>
        <dbReference type="Pfam" id="PF02517"/>
    </source>
</evidence>
<feature type="domain" description="CAAX prenyl protease 2/Lysostaphin resistance protein A-like" evidence="2">
    <location>
        <begin position="148"/>
        <end position="239"/>
    </location>
</feature>
<feature type="transmembrane region" description="Helical" evidence="1">
    <location>
        <begin position="101"/>
        <end position="125"/>
    </location>
</feature>
<comment type="caution">
    <text evidence="3">The sequence shown here is derived from an EMBL/GenBank/DDBJ whole genome shotgun (WGS) entry which is preliminary data.</text>
</comment>
<feature type="transmembrane region" description="Helical" evidence="1">
    <location>
        <begin position="145"/>
        <end position="167"/>
    </location>
</feature>
<dbReference type="Pfam" id="PF02517">
    <property type="entry name" value="Rce1-like"/>
    <property type="match status" value="1"/>
</dbReference>
<keyword evidence="1" id="KW-0472">Membrane</keyword>
<reference evidence="3" key="2">
    <citation type="submission" date="2013-04" db="EMBL/GenBank/DDBJ databases">
        <title>Genome sequence of Pseudoalteromonas undina.</title>
        <authorList>
            <person name="Xie B.-B."/>
            <person name="Rong J.-C."/>
            <person name="Qin Q.-L."/>
            <person name="Shu Y.-L."/>
            <person name="Zhang Y.-Z."/>
        </authorList>
    </citation>
    <scope>NUCLEOTIDE SEQUENCE</scope>
    <source>
        <strain evidence="3">NCIMB 2128</strain>
    </source>
</reference>
<feature type="transmembrane region" description="Helical" evidence="1">
    <location>
        <begin position="63"/>
        <end position="80"/>
    </location>
</feature>
<keyword evidence="4" id="KW-1185">Reference proteome</keyword>
<name>A0ABN0NMA1_9GAMM</name>
<dbReference type="EMBL" id="AHCF02000005">
    <property type="protein sequence ID" value="ERG62438.1"/>
    <property type="molecule type" value="Genomic_DNA"/>
</dbReference>
<feature type="transmembrane region" description="Helical" evidence="1">
    <location>
        <begin position="179"/>
        <end position="196"/>
    </location>
</feature>
<dbReference type="Proteomes" id="UP000016534">
    <property type="component" value="Unassembled WGS sequence"/>
</dbReference>
<organism evidence="3 4">
    <name type="scientific">Pseudoalteromonas undina</name>
    <dbReference type="NCBI Taxonomy" id="43660"/>
    <lineage>
        <taxon>Bacteria</taxon>
        <taxon>Pseudomonadati</taxon>
        <taxon>Pseudomonadota</taxon>
        <taxon>Gammaproteobacteria</taxon>
        <taxon>Alteromonadales</taxon>
        <taxon>Pseudoalteromonadaceae</taxon>
        <taxon>Pseudoalteromonas</taxon>
    </lineage>
</organism>
<keyword evidence="1" id="KW-0812">Transmembrane</keyword>
<gene>
    <name evidence="3" type="ORF">PUND_02120</name>
</gene>
<evidence type="ECO:0000256" key="1">
    <source>
        <dbReference type="SAM" id="Phobius"/>
    </source>
</evidence>
<feature type="transmembrane region" description="Helical" evidence="1">
    <location>
        <begin position="226"/>
        <end position="245"/>
    </location>
</feature>
<dbReference type="PANTHER" id="PTHR36435">
    <property type="entry name" value="SLR1288 PROTEIN"/>
    <property type="match status" value="1"/>
</dbReference>
<keyword evidence="1" id="KW-1133">Transmembrane helix</keyword>
<sequence length="246" mass="27330">MDDAIKQQVNQSTVESLLYTLYWLAFFSLALPMASYLIIFLSGGGALLLNDITHLEQLDSNPGLVFISTFLTAVLTLPFLKSTLDAQNKSEVIGRLAIEKVALFPLIITVLLTAAYVLLEQWLFGFMEVALPGFMLEVEAQTNSLLAKIMLFLAAVFIGPIFEEVVFRGVAFYRLKKTALGAIGAIIIPSIVFTLLHGQYDQVEIFISLFVFSCLMGLIRHLSGNLWYCIIAHMICNLLALGEIIW</sequence>
<protein>
    <submittedName>
        <fullName evidence="3">Abortive infection protein</fullName>
    </submittedName>
</protein>